<gene>
    <name evidence="2" type="ORF">QYE76_060435</name>
    <name evidence="3" type="ORF">QYE76_060441</name>
</gene>
<dbReference type="Proteomes" id="UP001231189">
    <property type="component" value="Unassembled WGS sequence"/>
</dbReference>
<dbReference type="GO" id="GO:0003676">
    <property type="term" value="F:nucleic acid binding"/>
    <property type="evidence" value="ECO:0007669"/>
    <property type="project" value="InterPro"/>
</dbReference>
<sequence>MELLRRAPTAPSAAAGPTASSPGASVPPLASTKVTSSAASSSSLLLPPGFSSPAPAAPEKGIQIGICPAQDLLPSPVRRPIVCSSSMVPETLSRGSPRALRLFIDLLAQRFPPPALMLRALMAVAGDALPRLRLLPPPAGSHPQLWRAARPWSIRLRLPMLRCLSWSWRLPGFRSVRSIGGGSSALLTLIQGISIQAILTYLRTFKERRGGTRNPIRCRYCFKLGHTEKVCRRRLRDIRDRAYQLLPP</sequence>
<proteinExistence type="predicted"/>
<feature type="compositionally biased region" description="Low complexity" evidence="1">
    <location>
        <begin position="7"/>
        <end position="24"/>
    </location>
</feature>
<dbReference type="EMBL" id="JAUUTY010000004">
    <property type="protein sequence ID" value="KAK1642630.1"/>
    <property type="molecule type" value="Genomic_DNA"/>
</dbReference>
<reference evidence="2" key="1">
    <citation type="submission" date="2023-07" db="EMBL/GenBank/DDBJ databases">
        <title>A chromosome-level genome assembly of Lolium multiflorum.</title>
        <authorList>
            <person name="Chen Y."/>
            <person name="Copetti D."/>
            <person name="Kolliker R."/>
            <person name="Studer B."/>
        </authorList>
    </citation>
    <scope>NUCLEOTIDE SEQUENCE</scope>
    <source>
        <strain evidence="2">02402/16</strain>
        <tissue evidence="2">Leaf</tissue>
    </source>
</reference>
<dbReference type="InterPro" id="IPR036875">
    <property type="entry name" value="Znf_CCHC_sf"/>
</dbReference>
<accession>A0AAD8S192</accession>
<keyword evidence="4" id="KW-1185">Reference proteome</keyword>
<protein>
    <submittedName>
        <fullName evidence="2">Uncharacterized protein</fullName>
    </submittedName>
</protein>
<feature type="region of interest" description="Disordered" evidence="1">
    <location>
        <begin position="1"/>
        <end position="30"/>
    </location>
</feature>
<dbReference type="GO" id="GO:0008270">
    <property type="term" value="F:zinc ion binding"/>
    <property type="evidence" value="ECO:0007669"/>
    <property type="project" value="InterPro"/>
</dbReference>
<name>A0AAD8S192_LOLMU</name>
<dbReference type="EMBL" id="JAUUTY010000004">
    <property type="protein sequence ID" value="KAK1642636.1"/>
    <property type="molecule type" value="Genomic_DNA"/>
</dbReference>
<organism evidence="2 4">
    <name type="scientific">Lolium multiflorum</name>
    <name type="common">Italian ryegrass</name>
    <name type="synonym">Lolium perenne subsp. multiflorum</name>
    <dbReference type="NCBI Taxonomy" id="4521"/>
    <lineage>
        <taxon>Eukaryota</taxon>
        <taxon>Viridiplantae</taxon>
        <taxon>Streptophyta</taxon>
        <taxon>Embryophyta</taxon>
        <taxon>Tracheophyta</taxon>
        <taxon>Spermatophyta</taxon>
        <taxon>Magnoliopsida</taxon>
        <taxon>Liliopsida</taxon>
        <taxon>Poales</taxon>
        <taxon>Poaceae</taxon>
        <taxon>BOP clade</taxon>
        <taxon>Pooideae</taxon>
        <taxon>Poodae</taxon>
        <taxon>Poeae</taxon>
        <taxon>Poeae Chloroplast Group 2 (Poeae type)</taxon>
        <taxon>Loliodinae</taxon>
        <taxon>Loliinae</taxon>
        <taxon>Lolium</taxon>
    </lineage>
</organism>
<evidence type="ECO:0000313" key="3">
    <source>
        <dbReference type="EMBL" id="KAK1642636.1"/>
    </source>
</evidence>
<comment type="caution">
    <text evidence="2">The sequence shown here is derived from an EMBL/GenBank/DDBJ whole genome shotgun (WGS) entry which is preliminary data.</text>
</comment>
<evidence type="ECO:0000313" key="2">
    <source>
        <dbReference type="EMBL" id="KAK1642630.1"/>
    </source>
</evidence>
<evidence type="ECO:0000313" key="4">
    <source>
        <dbReference type="Proteomes" id="UP001231189"/>
    </source>
</evidence>
<dbReference type="SUPFAM" id="SSF57756">
    <property type="entry name" value="Retrovirus zinc finger-like domains"/>
    <property type="match status" value="1"/>
</dbReference>
<evidence type="ECO:0000256" key="1">
    <source>
        <dbReference type="SAM" id="MobiDB-lite"/>
    </source>
</evidence>
<dbReference type="AlphaFoldDB" id="A0AAD8S192"/>